<dbReference type="GO" id="GO:0004175">
    <property type="term" value="F:endopeptidase activity"/>
    <property type="evidence" value="ECO:0007669"/>
    <property type="project" value="TreeGrafter"/>
</dbReference>
<dbReference type="GO" id="GO:0008236">
    <property type="term" value="F:serine-type peptidase activity"/>
    <property type="evidence" value="ECO:0007669"/>
    <property type="project" value="InterPro"/>
</dbReference>
<name>A0A432WY44_9GAMM</name>
<dbReference type="CDD" id="cd07561">
    <property type="entry name" value="Peptidase_S41_CPP_like"/>
    <property type="match status" value="1"/>
</dbReference>
<dbReference type="GO" id="GO:0006508">
    <property type="term" value="P:proteolysis"/>
    <property type="evidence" value="ECO:0007669"/>
    <property type="project" value="InterPro"/>
</dbReference>
<feature type="domain" description="Peptidase S41 N-terminal" evidence="2">
    <location>
        <begin position="53"/>
        <end position="99"/>
    </location>
</feature>
<evidence type="ECO:0008006" key="5">
    <source>
        <dbReference type="Google" id="ProtNLM"/>
    </source>
</evidence>
<gene>
    <name evidence="3" type="ORF">CWE13_03345</name>
</gene>
<dbReference type="InterPro" id="IPR036034">
    <property type="entry name" value="PDZ_sf"/>
</dbReference>
<dbReference type="Gene3D" id="3.90.226.10">
    <property type="entry name" value="2-enoyl-CoA Hydratase, Chain A, domain 1"/>
    <property type="match status" value="1"/>
</dbReference>
<dbReference type="AlphaFoldDB" id="A0A432WY44"/>
<dbReference type="Pfam" id="PF18294">
    <property type="entry name" value="Pept_S41_N"/>
    <property type="match status" value="1"/>
</dbReference>
<evidence type="ECO:0000259" key="1">
    <source>
        <dbReference type="Pfam" id="PF03572"/>
    </source>
</evidence>
<dbReference type="RefSeq" id="WP_126805909.1">
    <property type="nucleotide sequence ID" value="NZ_PIPP01000001.1"/>
</dbReference>
<keyword evidence="4" id="KW-1185">Reference proteome</keyword>
<dbReference type="Gene3D" id="3.30.750.170">
    <property type="match status" value="1"/>
</dbReference>
<dbReference type="Pfam" id="PF03572">
    <property type="entry name" value="Peptidase_S41"/>
    <property type="match status" value="1"/>
</dbReference>
<feature type="domain" description="Tail specific protease" evidence="1">
    <location>
        <begin position="226"/>
        <end position="380"/>
    </location>
</feature>
<dbReference type="Gene3D" id="2.30.42.10">
    <property type="match status" value="1"/>
</dbReference>
<dbReference type="PROSITE" id="PS51257">
    <property type="entry name" value="PROKAR_LIPOPROTEIN"/>
    <property type="match status" value="1"/>
</dbReference>
<proteinExistence type="predicted"/>
<dbReference type="InterPro" id="IPR005151">
    <property type="entry name" value="Tail-specific_protease"/>
</dbReference>
<dbReference type="InterPro" id="IPR041613">
    <property type="entry name" value="Pept_S41_N"/>
</dbReference>
<accession>A0A432WY44</accession>
<reference evidence="4" key="1">
    <citation type="journal article" date="2018" name="Front. Microbiol.">
        <title>Genome-Based Analysis Reveals the Taxonomy and Diversity of the Family Idiomarinaceae.</title>
        <authorList>
            <person name="Liu Y."/>
            <person name="Lai Q."/>
            <person name="Shao Z."/>
        </authorList>
    </citation>
    <scope>NUCLEOTIDE SEQUENCE [LARGE SCALE GENOMIC DNA]</scope>
    <source>
        <strain evidence="4">AIS</strain>
    </source>
</reference>
<protein>
    <recommendedName>
        <fullName evidence="5">Peptidase S41</fullName>
    </recommendedName>
</protein>
<evidence type="ECO:0000313" key="4">
    <source>
        <dbReference type="Proteomes" id="UP000286934"/>
    </source>
</evidence>
<dbReference type="PANTHER" id="PTHR32060">
    <property type="entry name" value="TAIL-SPECIFIC PROTEASE"/>
    <property type="match status" value="1"/>
</dbReference>
<comment type="caution">
    <text evidence="3">The sequence shown here is derived from an EMBL/GenBank/DDBJ whole genome shotgun (WGS) entry which is preliminary data.</text>
</comment>
<evidence type="ECO:0000259" key="2">
    <source>
        <dbReference type="Pfam" id="PF18294"/>
    </source>
</evidence>
<dbReference type="GO" id="GO:0030288">
    <property type="term" value="C:outer membrane-bounded periplasmic space"/>
    <property type="evidence" value="ECO:0007669"/>
    <property type="project" value="TreeGrafter"/>
</dbReference>
<dbReference type="PANTHER" id="PTHR32060:SF30">
    <property type="entry name" value="CARBOXY-TERMINAL PROCESSING PROTEASE CTPA"/>
    <property type="match status" value="1"/>
</dbReference>
<dbReference type="EMBL" id="PIPP01000001">
    <property type="protein sequence ID" value="RUO38693.1"/>
    <property type="molecule type" value="Genomic_DNA"/>
</dbReference>
<dbReference type="InterPro" id="IPR029045">
    <property type="entry name" value="ClpP/crotonase-like_dom_sf"/>
</dbReference>
<dbReference type="OrthoDB" id="7168509at2"/>
<dbReference type="Proteomes" id="UP000286934">
    <property type="component" value="Unassembled WGS sequence"/>
</dbReference>
<evidence type="ECO:0000313" key="3">
    <source>
        <dbReference type="EMBL" id="RUO38693.1"/>
    </source>
</evidence>
<sequence length="453" mass="50559">MCASKLNRKRSPFSRNILWAATIPLFLTACGSEDVFTGEPPLIDNAQCSTTGQNQQLLNFMNDRYLWKEDMNANVNPANYDSIYAMLDAIVAPQDNFSFIMTEEEYQARFVDAEFFGFGFGLRDRTDLGLIELRYVYQDSAAHEVGMRRGDVIIEVDGVSMETWYNRIASGQATWVDIFGENSEGVERSITFRKPDGSLFTETLRKGTVEANTIMATERFEIDNKDVGYFVFDSFVNRSETDLNNAYDQLIGVDELIIDLRYNSGGLVRVANQLSSQAAWNNVENEIFLTFQYNENYEDEDYLFDLGPGIERLNLDRVYVLTTSASCSSSELVINSLSPFVEVVTIGSPTCGKPVGQQPDQICDKIVYAITFQTVNAEGAGDYFDGLPVTCSASDLIVGDWGDPADPMLAEAAYHLTNGQCSAAGAVGSLRSIEAEREPLTEDPILTKWRKEF</sequence>
<dbReference type="GO" id="GO:0007165">
    <property type="term" value="P:signal transduction"/>
    <property type="evidence" value="ECO:0007669"/>
    <property type="project" value="TreeGrafter"/>
</dbReference>
<dbReference type="SUPFAM" id="SSF50156">
    <property type="entry name" value="PDZ domain-like"/>
    <property type="match status" value="1"/>
</dbReference>
<organism evidence="3 4">
    <name type="scientific">Aliidiomarina shirensis</name>
    <dbReference type="NCBI Taxonomy" id="1048642"/>
    <lineage>
        <taxon>Bacteria</taxon>
        <taxon>Pseudomonadati</taxon>
        <taxon>Pseudomonadota</taxon>
        <taxon>Gammaproteobacteria</taxon>
        <taxon>Alteromonadales</taxon>
        <taxon>Idiomarinaceae</taxon>
        <taxon>Aliidiomarina</taxon>
    </lineage>
</organism>
<dbReference type="SUPFAM" id="SSF52096">
    <property type="entry name" value="ClpP/crotonase"/>
    <property type="match status" value="1"/>
</dbReference>